<comment type="caution">
    <text evidence="5">The sequence shown here is derived from an EMBL/GenBank/DDBJ whole genome shotgun (WGS) entry which is preliminary data.</text>
</comment>
<dbReference type="Proteomes" id="UP000187429">
    <property type="component" value="Unassembled WGS sequence"/>
</dbReference>
<evidence type="ECO:0000256" key="1">
    <source>
        <dbReference type="ARBA" id="ARBA00010928"/>
    </source>
</evidence>
<dbReference type="InterPro" id="IPR000683">
    <property type="entry name" value="Gfo/Idh/MocA-like_OxRdtase_N"/>
</dbReference>
<dbReference type="SUPFAM" id="SSF51735">
    <property type="entry name" value="NAD(P)-binding Rossmann-fold domains"/>
    <property type="match status" value="1"/>
</dbReference>
<feature type="domain" description="Gfo/Idh/MocA-like oxidoreductase N-terminal" evidence="3">
    <location>
        <begin position="6"/>
        <end position="124"/>
    </location>
</feature>
<dbReference type="OrthoDB" id="64915at2759"/>
<dbReference type="GO" id="GO:0016491">
    <property type="term" value="F:oxidoreductase activity"/>
    <property type="evidence" value="ECO:0007669"/>
    <property type="project" value="UniProtKB-KW"/>
</dbReference>
<name>A0A1R1XV86_9FUNG</name>
<evidence type="ECO:0000313" key="6">
    <source>
        <dbReference type="Proteomes" id="UP000187429"/>
    </source>
</evidence>
<dbReference type="Gene3D" id="3.30.360.10">
    <property type="entry name" value="Dihydrodipicolinate Reductase, domain 2"/>
    <property type="match status" value="1"/>
</dbReference>
<dbReference type="AlphaFoldDB" id="A0A1R1XV86"/>
<gene>
    <name evidence="5" type="ORF">AYI69_g6953</name>
</gene>
<dbReference type="PANTHER" id="PTHR43708">
    <property type="entry name" value="CONSERVED EXPRESSED OXIDOREDUCTASE (EUROFUNG)"/>
    <property type="match status" value="1"/>
</dbReference>
<evidence type="ECO:0000259" key="3">
    <source>
        <dbReference type="Pfam" id="PF01408"/>
    </source>
</evidence>
<dbReference type="InterPro" id="IPR004104">
    <property type="entry name" value="Gfo/Idh/MocA-like_OxRdtase_C"/>
</dbReference>
<evidence type="ECO:0000256" key="2">
    <source>
        <dbReference type="ARBA" id="ARBA00023002"/>
    </source>
</evidence>
<keyword evidence="6" id="KW-1185">Reference proteome</keyword>
<accession>A0A1R1XV86</accession>
<dbReference type="InterPro" id="IPR036291">
    <property type="entry name" value="NAD(P)-bd_dom_sf"/>
</dbReference>
<keyword evidence="2" id="KW-0560">Oxidoreductase</keyword>
<dbReference type="GO" id="GO:0000166">
    <property type="term" value="F:nucleotide binding"/>
    <property type="evidence" value="ECO:0007669"/>
    <property type="project" value="InterPro"/>
</dbReference>
<dbReference type="Pfam" id="PF01408">
    <property type="entry name" value="GFO_IDH_MocA"/>
    <property type="match status" value="1"/>
</dbReference>
<evidence type="ECO:0000259" key="4">
    <source>
        <dbReference type="Pfam" id="PF02894"/>
    </source>
</evidence>
<organism evidence="5 6">
    <name type="scientific">Smittium culicis</name>
    <dbReference type="NCBI Taxonomy" id="133412"/>
    <lineage>
        <taxon>Eukaryota</taxon>
        <taxon>Fungi</taxon>
        <taxon>Fungi incertae sedis</taxon>
        <taxon>Zoopagomycota</taxon>
        <taxon>Kickxellomycotina</taxon>
        <taxon>Harpellomycetes</taxon>
        <taxon>Harpellales</taxon>
        <taxon>Legeriomycetaceae</taxon>
        <taxon>Smittium</taxon>
    </lineage>
</organism>
<proteinExistence type="inferred from homology"/>
<protein>
    <submittedName>
        <fullName evidence="5">Putative oxidoreductase YdgJ</fullName>
    </submittedName>
</protein>
<dbReference type="Pfam" id="PF02894">
    <property type="entry name" value="GFO_IDH_MocA_C"/>
    <property type="match status" value="1"/>
</dbReference>
<dbReference type="InterPro" id="IPR051317">
    <property type="entry name" value="Gfo/Idh/MocA_oxidoreduct"/>
</dbReference>
<dbReference type="PANTHER" id="PTHR43708:SF5">
    <property type="entry name" value="CONSERVED EXPRESSED OXIDOREDUCTASE (EUROFUNG)-RELATED"/>
    <property type="match status" value="1"/>
</dbReference>
<sequence>MDSKTINVGVVGYGFSAKVFHIPLITNTAGMKLVAVLERSDDTSKKQFPDISVCKTIHEILHDSASVDLLVITSVNSTHYEYAKLAILAKKHVVVEKPFTIKYEQAAELARLADENNVVLSVYHNRRYDSDFLTVSKLIRSNLLGPIVEVSSRFDRFRATKKSPHAWRENANEIGSGILYDLGPHLIDQAICLFGMPSSLFATLSNQRRIPNGPDDNFQISLFYPHKNLTVNLAASMLAAIKPPRFQIFGTNGSFTKFNLDPQEDQLKAGINPLNDPSFGVESPDNYGSIVTTTTPENIRIDGKVTSERGNYLLYYANVRDAILGSAPLAVTPQQAAQTVLVIEKAFQSATSNSVVNL</sequence>
<comment type="similarity">
    <text evidence="1">Belongs to the Gfo/Idh/MocA family.</text>
</comment>
<dbReference type="Gene3D" id="3.40.50.720">
    <property type="entry name" value="NAD(P)-binding Rossmann-like Domain"/>
    <property type="match status" value="1"/>
</dbReference>
<reference evidence="6" key="1">
    <citation type="submission" date="2017-01" db="EMBL/GenBank/DDBJ databases">
        <authorList>
            <person name="Wang Y."/>
            <person name="White M."/>
            <person name="Kvist S."/>
            <person name="Moncalvo J.-M."/>
        </authorList>
    </citation>
    <scope>NUCLEOTIDE SEQUENCE [LARGE SCALE GENOMIC DNA]</scope>
    <source>
        <strain evidence="6">ID-206-W2</strain>
    </source>
</reference>
<evidence type="ECO:0000313" key="5">
    <source>
        <dbReference type="EMBL" id="OMJ18573.1"/>
    </source>
</evidence>
<feature type="domain" description="Gfo/Idh/MocA-like oxidoreductase C-terminal" evidence="4">
    <location>
        <begin position="137"/>
        <end position="358"/>
    </location>
</feature>
<dbReference type="EMBL" id="LSSM01003240">
    <property type="protein sequence ID" value="OMJ18573.1"/>
    <property type="molecule type" value="Genomic_DNA"/>
</dbReference>